<dbReference type="AlphaFoldDB" id="A0AAV9HY83"/>
<evidence type="ECO:0008006" key="4">
    <source>
        <dbReference type="Google" id="ProtNLM"/>
    </source>
</evidence>
<accession>A0AAV9HY83</accession>
<dbReference type="InterPro" id="IPR036748">
    <property type="entry name" value="MTH938-like_sf"/>
</dbReference>
<sequence>MPPTPHSLRIAASLRRITSRPLPPLSSFSFRSSSFSLSFPRRQVSSSPALLRSKPAQDTTPKHQPPPRPSDPASAPAQAPPTDLSQLDVLGNTPIPATSVDICHSDGFSLNSGIHITGGSGAMLVGGEAFEWRPWRGSGNKQKQEQMSLINEKGQWEVEESSWGVLGLVWPRPDLLILGLGPEIRPISPATRQAISKLGIRVEILDTRNAASQYNLLATERGVENVAAALVPIGWKEGVGAV</sequence>
<dbReference type="PANTHER" id="PTHR21192:SF2">
    <property type="entry name" value="NADH DEHYDROGENASE [UBIQUINONE] 1 ALPHA SUBCOMPLEX ASSEMBLY FACTOR 3"/>
    <property type="match status" value="1"/>
</dbReference>
<organism evidence="2 3">
    <name type="scientific">Cladorrhinum samala</name>
    <dbReference type="NCBI Taxonomy" id="585594"/>
    <lineage>
        <taxon>Eukaryota</taxon>
        <taxon>Fungi</taxon>
        <taxon>Dikarya</taxon>
        <taxon>Ascomycota</taxon>
        <taxon>Pezizomycotina</taxon>
        <taxon>Sordariomycetes</taxon>
        <taxon>Sordariomycetidae</taxon>
        <taxon>Sordariales</taxon>
        <taxon>Podosporaceae</taxon>
        <taxon>Cladorrhinum</taxon>
    </lineage>
</organism>
<dbReference type="FunFam" id="3.40.1230.10:FF:000005">
    <property type="entry name" value="NADH dehydrogenase [ubiquinone]alpha subcomplex assembly factor"/>
    <property type="match status" value="1"/>
</dbReference>
<dbReference type="Gene3D" id="3.40.1230.10">
    <property type="entry name" value="MTH938-like"/>
    <property type="match status" value="1"/>
</dbReference>
<gene>
    <name evidence="2" type="ORF">QBC42DRAFT_260809</name>
</gene>
<dbReference type="Proteomes" id="UP001321749">
    <property type="component" value="Unassembled WGS sequence"/>
</dbReference>
<dbReference type="GO" id="GO:0032981">
    <property type="term" value="P:mitochondrial respiratory chain complex I assembly"/>
    <property type="evidence" value="ECO:0007669"/>
    <property type="project" value="TreeGrafter"/>
</dbReference>
<feature type="region of interest" description="Disordered" evidence="1">
    <location>
        <begin position="20"/>
        <end position="91"/>
    </location>
</feature>
<keyword evidence="3" id="KW-1185">Reference proteome</keyword>
<dbReference type="EMBL" id="MU864937">
    <property type="protein sequence ID" value="KAK4465723.1"/>
    <property type="molecule type" value="Genomic_DNA"/>
</dbReference>
<dbReference type="PANTHER" id="PTHR21192">
    <property type="entry name" value="NUCLEAR PROTEIN E3-3"/>
    <property type="match status" value="1"/>
</dbReference>
<evidence type="ECO:0000313" key="3">
    <source>
        <dbReference type="Proteomes" id="UP001321749"/>
    </source>
</evidence>
<dbReference type="SUPFAM" id="SSF64076">
    <property type="entry name" value="MTH938-like"/>
    <property type="match status" value="1"/>
</dbReference>
<name>A0AAV9HY83_9PEZI</name>
<evidence type="ECO:0000313" key="2">
    <source>
        <dbReference type="EMBL" id="KAK4465723.1"/>
    </source>
</evidence>
<feature type="compositionally biased region" description="Low complexity" evidence="1">
    <location>
        <begin position="71"/>
        <end position="81"/>
    </location>
</feature>
<dbReference type="Pfam" id="PF04430">
    <property type="entry name" value="DUF498"/>
    <property type="match status" value="1"/>
</dbReference>
<feature type="compositionally biased region" description="Low complexity" evidence="1">
    <location>
        <begin position="25"/>
        <end position="42"/>
    </location>
</feature>
<protein>
    <recommendedName>
        <fullName evidence="4">NADH dehydrogenase [ubiquinone] 1 alpha subcomplex assembly factor 3</fullName>
    </recommendedName>
</protein>
<dbReference type="InterPro" id="IPR007523">
    <property type="entry name" value="NDUFAF3/AAMDC"/>
</dbReference>
<dbReference type="GO" id="GO:0005743">
    <property type="term" value="C:mitochondrial inner membrane"/>
    <property type="evidence" value="ECO:0007669"/>
    <property type="project" value="TreeGrafter"/>
</dbReference>
<comment type="caution">
    <text evidence="2">The sequence shown here is derived from an EMBL/GenBank/DDBJ whole genome shotgun (WGS) entry which is preliminary data.</text>
</comment>
<reference evidence="2" key="1">
    <citation type="journal article" date="2023" name="Mol. Phylogenet. Evol.">
        <title>Genome-scale phylogeny and comparative genomics of the fungal order Sordariales.</title>
        <authorList>
            <person name="Hensen N."/>
            <person name="Bonometti L."/>
            <person name="Westerberg I."/>
            <person name="Brannstrom I.O."/>
            <person name="Guillou S."/>
            <person name="Cros-Aarteil S."/>
            <person name="Calhoun S."/>
            <person name="Haridas S."/>
            <person name="Kuo A."/>
            <person name="Mondo S."/>
            <person name="Pangilinan J."/>
            <person name="Riley R."/>
            <person name="LaButti K."/>
            <person name="Andreopoulos B."/>
            <person name="Lipzen A."/>
            <person name="Chen C."/>
            <person name="Yan M."/>
            <person name="Daum C."/>
            <person name="Ng V."/>
            <person name="Clum A."/>
            <person name="Steindorff A."/>
            <person name="Ohm R.A."/>
            <person name="Martin F."/>
            <person name="Silar P."/>
            <person name="Natvig D.O."/>
            <person name="Lalanne C."/>
            <person name="Gautier V."/>
            <person name="Ament-Velasquez S.L."/>
            <person name="Kruys A."/>
            <person name="Hutchinson M.I."/>
            <person name="Powell A.J."/>
            <person name="Barry K."/>
            <person name="Miller A.N."/>
            <person name="Grigoriev I.V."/>
            <person name="Debuchy R."/>
            <person name="Gladieux P."/>
            <person name="Hiltunen Thoren M."/>
            <person name="Johannesson H."/>
        </authorList>
    </citation>
    <scope>NUCLEOTIDE SEQUENCE</scope>
    <source>
        <strain evidence="2">PSN324</strain>
    </source>
</reference>
<reference evidence="2" key="2">
    <citation type="submission" date="2023-06" db="EMBL/GenBank/DDBJ databases">
        <authorList>
            <consortium name="Lawrence Berkeley National Laboratory"/>
            <person name="Mondo S.J."/>
            <person name="Hensen N."/>
            <person name="Bonometti L."/>
            <person name="Westerberg I."/>
            <person name="Brannstrom I.O."/>
            <person name="Guillou S."/>
            <person name="Cros-Aarteil S."/>
            <person name="Calhoun S."/>
            <person name="Haridas S."/>
            <person name="Kuo A."/>
            <person name="Pangilinan J."/>
            <person name="Riley R."/>
            <person name="Labutti K."/>
            <person name="Andreopoulos B."/>
            <person name="Lipzen A."/>
            <person name="Chen C."/>
            <person name="Yanf M."/>
            <person name="Daum C."/>
            <person name="Ng V."/>
            <person name="Clum A."/>
            <person name="Steindorff A."/>
            <person name="Ohm R."/>
            <person name="Martin F."/>
            <person name="Silar P."/>
            <person name="Natvig D."/>
            <person name="Lalanne C."/>
            <person name="Gautier V."/>
            <person name="Ament-Velasquez S.L."/>
            <person name="Kruys A."/>
            <person name="Hutchinson M.I."/>
            <person name="Powell A.J."/>
            <person name="Barry K."/>
            <person name="Miller A.N."/>
            <person name="Grigoriev I.V."/>
            <person name="Debuchy R."/>
            <person name="Gladieux P."/>
            <person name="Thoren M.H."/>
            <person name="Johannesson H."/>
        </authorList>
    </citation>
    <scope>NUCLEOTIDE SEQUENCE</scope>
    <source>
        <strain evidence="2">PSN324</strain>
    </source>
</reference>
<proteinExistence type="predicted"/>
<evidence type="ECO:0000256" key="1">
    <source>
        <dbReference type="SAM" id="MobiDB-lite"/>
    </source>
</evidence>